<accession>A0A9N8DDZ7</accession>
<organism evidence="1 2">
    <name type="scientific">Seminavis robusta</name>
    <dbReference type="NCBI Taxonomy" id="568900"/>
    <lineage>
        <taxon>Eukaryota</taxon>
        <taxon>Sar</taxon>
        <taxon>Stramenopiles</taxon>
        <taxon>Ochrophyta</taxon>
        <taxon>Bacillariophyta</taxon>
        <taxon>Bacillariophyceae</taxon>
        <taxon>Bacillariophycidae</taxon>
        <taxon>Naviculales</taxon>
        <taxon>Naviculaceae</taxon>
        <taxon>Seminavis</taxon>
    </lineage>
</organism>
<proteinExistence type="predicted"/>
<evidence type="ECO:0000313" key="1">
    <source>
        <dbReference type="EMBL" id="CAB9500919.1"/>
    </source>
</evidence>
<evidence type="ECO:0000313" key="2">
    <source>
        <dbReference type="Proteomes" id="UP001153069"/>
    </source>
</evidence>
<dbReference type="Proteomes" id="UP001153069">
    <property type="component" value="Unassembled WGS sequence"/>
</dbReference>
<sequence>MLLLIVVPQVNAQDSLTPAVCRRRSKRTEPSQSTLHRTLVVPVRTEIASVYAPVVVAVTSVEKQTASPLAMAINVMMVTEKRGSEVIFIFVVGSLYGKFRKNNSS</sequence>
<comment type="caution">
    <text evidence="1">The sequence shown here is derived from an EMBL/GenBank/DDBJ whole genome shotgun (WGS) entry which is preliminary data.</text>
</comment>
<dbReference type="AlphaFoldDB" id="A0A9N8DDZ7"/>
<name>A0A9N8DDZ7_9STRA</name>
<protein>
    <submittedName>
        <fullName evidence="1">Uncharacterized protein</fullName>
    </submittedName>
</protein>
<keyword evidence="2" id="KW-1185">Reference proteome</keyword>
<gene>
    <name evidence="1" type="ORF">SEMRO_95_G049281.1</name>
</gene>
<reference evidence="1" key="1">
    <citation type="submission" date="2020-06" db="EMBL/GenBank/DDBJ databases">
        <authorList>
            <consortium name="Plant Systems Biology data submission"/>
        </authorList>
    </citation>
    <scope>NUCLEOTIDE SEQUENCE</scope>
    <source>
        <strain evidence="1">D6</strain>
    </source>
</reference>
<dbReference type="EMBL" id="CAICTM010000094">
    <property type="protein sequence ID" value="CAB9500919.1"/>
    <property type="molecule type" value="Genomic_DNA"/>
</dbReference>